<protein>
    <submittedName>
        <fullName evidence="1">Alternative protein OTOGL</fullName>
    </submittedName>
</protein>
<dbReference type="AlphaFoldDB" id="L8EBI8"/>
<proteinExistence type="predicted"/>
<organism evidence="1">
    <name type="scientific">Homo sapiens</name>
    <name type="common">Human</name>
    <dbReference type="NCBI Taxonomy" id="9606"/>
    <lineage>
        <taxon>Eukaryota</taxon>
        <taxon>Metazoa</taxon>
        <taxon>Chordata</taxon>
        <taxon>Craniata</taxon>
        <taxon>Vertebrata</taxon>
        <taxon>Euteleostomi</taxon>
        <taxon>Mammalia</taxon>
        <taxon>Eutheria</taxon>
        <taxon>Euarchontoglires</taxon>
        <taxon>Primates</taxon>
        <taxon>Haplorrhini</taxon>
        <taxon>Catarrhini</taxon>
        <taxon>Hominidae</taxon>
        <taxon>Homo</taxon>
    </lineage>
</organism>
<name>L8EBI8_HUMAN</name>
<dbReference type="ChiTaRS" id="OTOGL">
    <property type="organism name" value="human"/>
</dbReference>
<dbReference type="OrthoDB" id="8921018at2759"/>
<reference evidence="1" key="1">
    <citation type="journal article" date="2013" name="PLoS ONE">
        <title>Direct detection of alternative open reading frames translation products in human significantly expands the proteome.</title>
        <authorList>
            <person name="Vanderperre B."/>
            <person name="Lucier J.-F."/>
            <person name="Motard J."/>
            <person name="Tremblay G."/>
            <person name="Vanderperre S."/>
            <person name="Wisztorski M."/>
            <person name="Salzet M."/>
            <person name="Boisvert F.-M."/>
            <person name="Roucou X."/>
        </authorList>
    </citation>
    <scope>NUCLEOTIDE SEQUENCE</scope>
</reference>
<accession>L8EBI8</accession>
<sequence length="74" mass="8362">MSMTMILLAWSCGRRIQPFIGEQHFSTIRASGFLVTVHLSYTARKAFSSYSQILVSKHQNMMILKNLNIQVASA</sequence>
<evidence type="ECO:0000313" key="1">
    <source>
        <dbReference type="EMBL" id="CCQ43973.1"/>
    </source>
</evidence>
<dbReference type="EMBL" id="HF584476">
    <property type="protein sequence ID" value="CCQ43973.1"/>
    <property type="molecule type" value="Genomic_DNA"/>
</dbReference>
<gene>
    <name evidence="1" type="primary">OTOGL</name>
</gene>